<evidence type="ECO:0000313" key="2">
    <source>
        <dbReference type="Proteomes" id="UP000275356"/>
    </source>
</evidence>
<accession>A0A3N2DAK3</accession>
<gene>
    <name evidence="1" type="ORF">EDD28_1422</name>
</gene>
<dbReference type="EMBL" id="RKHQ01000001">
    <property type="protein sequence ID" value="ROR96831.1"/>
    <property type="molecule type" value="Genomic_DNA"/>
</dbReference>
<proteinExistence type="predicted"/>
<dbReference type="PANTHER" id="PTHR36849">
    <property type="entry name" value="CYTOPLASMIC PROTEIN-RELATED"/>
    <property type="match status" value="1"/>
</dbReference>
<evidence type="ECO:0000313" key="1">
    <source>
        <dbReference type="EMBL" id="ROR96831.1"/>
    </source>
</evidence>
<reference evidence="1 2" key="1">
    <citation type="submission" date="2018-11" db="EMBL/GenBank/DDBJ databases">
        <title>Sequencing the genomes of 1000 actinobacteria strains.</title>
        <authorList>
            <person name="Klenk H.-P."/>
        </authorList>
    </citation>
    <scope>NUCLEOTIDE SEQUENCE [LARGE SCALE GENOMIC DNA]</scope>
    <source>
        <strain evidence="1 2">DSM 13521</strain>
    </source>
</reference>
<name>A0A3N2DAK3_9MICO</name>
<organism evidence="1 2">
    <name type="scientific">Salana multivorans</name>
    <dbReference type="NCBI Taxonomy" id="120377"/>
    <lineage>
        <taxon>Bacteria</taxon>
        <taxon>Bacillati</taxon>
        <taxon>Actinomycetota</taxon>
        <taxon>Actinomycetes</taxon>
        <taxon>Micrococcales</taxon>
        <taxon>Beutenbergiaceae</taxon>
        <taxon>Salana</taxon>
    </lineage>
</organism>
<dbReference type="PANTHER" id="PTHR36849:SF1">
    <property type="entry name" value="CYTOPLASMIC PROTEIN"/>
    <property type="match status" value="1"/>
</dbReference>
<comment type="caution">
    <text evidence="1">The sequence shown here is derived from an EMBL/GenBank/DDBJ whole genome shotgun (WGS) entry which is preliminary data.</text>
</comment>
<dbReference type="Pfam" id="PF22752">
    <property type="entry name" value="DUF488-N3i"/>
    <property type="match status" value="1"/>
</dbReference>
<keyword evidence="2" id="KW-1185">Reference proteome</keyword>
<dbReference type="InterPro" id="IPR052552">
    <property type="entry name" value="YeaO-like"/>
</dbReference>
<dbReference type="RefSeq" id="WP_211339133.1">
    <property type="nucleotide sequence ID" value="NZ_RKHQ01000001.1"/>
</dbReference>
<dbReference type="Proteomes" id="UP000275356">
    <property type="component" value="Unassembled WGS sequence"/>
</dbReference>
<protein>
    <submittedName>
        <fullName evidence="1">Uncharacterized protein YeaO (DUF488 family)</fullName>
    </submittedName>
</protein>
<dbReference type="AlphaFoldDB" id="A0A3N2DAK3"/>
<sequence>MGEIRLERIYAPAGPDDGYRILVDRLWPRGISHERAALDLWLKDVAPSSDLRERWHHDPATWPTFVSEYEAELRDDDHREALATLRSAAVDHPVVTLLYAARDTEHNEAVVLRSVVLDEPVPGVS</sequence>